<dbReference type="KEGG" id="dfa:DFA_08650"/>
<dbReference type="OrthoDB" id="10261212at2759"/>
<evidence type="ECO:0000259" key="2">
    <source>
        <dbReference type="Pfam" id="PF04424"/>
    </source>
</evidence>
<dbReference type="GO" id="GO:0071944">
    <property type="term" value="C:cell periphery"/>
    <property type="evidence" value="ECO:0007669"/>
    <property type="project" value="TreeGrafter"/>
</dbReference>
<dbReference type="STRING" id="1054147.F4Q3J6"/>
<feature type="region of interest" description="Disordered" evidence="1">
    <location>
        <begin position="433"/>
        <end position="492"/>
    </location>
</feature>
<dbReference type="GeneID" id="14869077"/>
<dbReference type="InterPro" id="IPR007518">
    <property type="entry name" value="MINDY"/>
</dbReference>
<protein>
    <submittedName>
        <fullName evidence="3">DUF544 family protein</fullName>
    </submittedName>
</protein>
<feature type="region of interest" description="Disordered" evidence="1">
    <location>
        <begin position="543"/>
        <end position="574"/>
    </location>
</feature>
<keyword evidence="4" id="KW-1185">Reference proteome</keyword>
<dbReference type="Proteomes" id="UP000007797">
    <property type="component" value="Unassembled WGS sequence"/>
</dbReference>
<organism evidence="3 4">
    <name type="scientific">Cavenderia fasciculata</name>
    <name type="common">Slime mold</name>
    <name type="synonym">Dictyostelium fasciculatum</name>
    <dbReference type="NCBI Taxonomy" id="261658"/>
    <lineage>
        <taxon>Eukaryota</taxon>
        <taxon>Amoebozoa</taxon>
        <taxon>Evosea</taxon>
        <taxon>Eumycetozoa</taxon>
        <taxon>Dictyostelia</taxon>
        <taxon>Acytosteliales</taxon>
        <taxon>Cavenderiaceae</taxon>
        <taxon>Cavenderia</taxon>
    </lineage>
</organism>
<feature type="compositionally biased region" description="Low complexity" evidence="1">
    <location>
        <begin position="37"/>
        <end position="56"/>
    </location>
</feature>
<gene>
    <name evidence="3" type="primary">fam63B</name>
    <name evidence="3" type="ORF">DFA_08650</name>
</gene>
<dbReference type="GO" id="GO:0071108">
    <property type="term" value="P:protein K48-linked deubiquitination"/>
    <property type="evidence" value="ECO:0007669"/>
    <property type="project" value="TreeGrafter"/>
</dbReference>
<dbReference type="OMA" id="TNIVWEN"/>
<feature type="compositionally biased region" description="Low complexity" evidence="1">
    <location>
        <begin position="466"/>
        <end position="492"/>
    </location>
</feature>
<dbReference type="GO" id="GO:0016807">
    <property type="term" value="F:cysteine-type carboxypeptidase activity"/>
    <property type="evidence" value="ECO:0007669"/>
    <property type="project" value="TreeGrafter"/>
</dbReference>
<evidence type="ECO:0000256" key="1">
    <source>
        <dbReference type="SAM" id="MobiDB-lite"/>
    </source>
</evidence>
<dbReference type="PANTHER" id="PTHR18063:SF6">
    <property type="entry name" value="UBIQUITIN CARBOXYL-TERMINAL HYDROLASE"/>
    <property type="match status" value="1"/>
</dbReference>
<feature type="compositionally biased region" description="Basic and acidic residues" evidence="1">
    <location>
        <begin position="561"/>
        <end position="574"/>
    </location>
</feature>
<dbReference type="GO" id="GO:0004843">
    <property type="term" value="F:cysteine-type deubiquitinase activity"/>
    <property type="evidence" value="ECO:0007669"/>
    <property type="project" value="InterPro"/>
</dbReference>
<accession>F4Q3J6</accession>
<feature type="region of interest" description="Disordered" evidence="1">
    <location>
        <begin position="25"/>
        <end position="58"/>
    </location>
</feature>
<dbReference type="InterPro" id="IPR033979">
    <property type="entry name" value="MINDY_domain"/>
</dbReference>
<name>F4Q3J6_CACFS</name>
<dbReference type="Pfam" id="PF04424">
    <property type="entry name" value="MINDY_DUB"/>
    <property type="match status" value="1"/>
</dbReference>
<dbReference type="GO" id="GO:0005829">
    <property type="term" value="C:cytosol"/>
    <property type="evidence" value="ECO:0007669"/>
    <property type="project" value="TreeGrafter"/>
</dbReference>
<proteinExistence type="predicted"/>
<feature type="compositionally biased region" description="Polar residues" evidence="1">
    <location>
        <begin position="433"/>
        <end position="465"/>
    </location>
</feature>
<feature type="region of interest" description="Disordered" evidence="1">
    <location>
        <begin position="284"/>
        <end position="324"/>
    </location>
</feature>
<dbReference type="AlphaFoldDB" id="F4Q3J6"/>
<evidence type="ECO:0000313" key="3">
    <source>
        <dbReference type="EMBL" id="EGG17654.1"/>
    </source>
</evidence>
<evidence type="ECO:0000313" key="4">
    <source>
        <dbReference type="Proteomes" id="UP000007797"/>
    </source>
</evidence>
<feature type="domain" description="MINDY deubiquitinase" evidence="2">
    <location>
        <begin position="95"/>
        <end position="419"/>
    </location>
</feature>
<sequence length="574" mass="63885">MISDNHMTTSEMAKAALLVSATNESIPTTLDKEDDTSTSTTSTTTTTTSNNNNNSTLNHEEIKRNLDSLSINETTTSTTSTTTTTAPVVVKEQQFFSVKSFEFKGKRKCIVTQRENGPCPLIAIINLLSLNGKINVPEGAPVTYDTLITRIGSYLLESSPNFEDEEMQIDHEIKMNHAINILPSLINGLILDIKFTGIRDFDTSCDTNIFEALNVDLVHGWLVDPQDVELTSVIGQMTYNQLTDKLYIKENGGGGGINSSNGTINIVNNRKMDSVGDGSMPLGIPSTSPSMTTSTTSTTSTSNTTNNTNNLYPSFKDEEEDSYTSGFSNTEDLANDIRIAQFLKDTSSQLSYHGLCELHTQIKDESLAILFRNNHFSTIYKNESGIYILVSDEGFINEPVVWEKLSQINGDSDFLLSDFSIYKKLDPYSTFTSNPTTFPHPSVQTTASVYSSPTPQLQQQKSTALSQSNNKNNQDLSQSNNNNNNQNNNENINNNVKQQHQEDQAPPPINPDFMTDEEYARYLLSQQSVTTETKNDYQLALELQHQINQKPQKNNNKKPKEKKEKDKTKDCLIQ</sequence>
<dbReference type="RefSeq" id="XP_004356138.1">
    <property type="nucleotide sequence ID" value="XM_004356085.1"/>
</dbReference>
<dbReference type="GO" id="GO:1990380">
    <property type="term" value="F:K48-linked deubiquitinase activity"/>
    <property type="evidence" value="ECO:0007669"/>
    <property type="project" value="InterPro"/>
</dbReference>
<reference evidence="4" key="1">
    <citation type="journal article" date="2011" name="Genome Res.">
        <title>Phylogeny-wide analysis of social amoeba genomes highlights ancient origins for complex intercellular communication.</title>
        <authorList>
            <person name="Heidel A.J."/>
            <person name="Lawal H.M."/>
            <person name="Felder M."/>
            <person name="Schilde C."/>
            <person name="Helps N.R."/>
            <person name="Tunggal B."/>
            <person name="Rivero F."/>
            <person name="John U."/>
            <person name="Schleicher M."/>
            <person name="Eichinger L."/>
            <person name="Platzer M."/>
            <person name="Noegel A.A."/>
            <person name="Schaap P."/>
            <person name="Gloeckner G."/>
        </authorList>
    </citation>
    <scope>NUCLEOTIDE SEQUENCE [LARGE SCALE GENOMIC DNA]</scope>
    <source>
        <strain evidence="4">SH3</strain>
    </source>
</reference>
<dbReference type="PANTHER" id="PTHR18063">
    <property type="entry name" value="NF-E2 INDUCIBLE PROTEIN"/>
    <property type="match status" value="1"/>
</dbReference>
<dbReference type="EMBL" id="GL883021">
    <property type="protein sequence ID" value="EGG17654.1"/>
    <property type="molecule type" value="Genomic_DNA"/>
</dbReference>
<feature type="compositionally biased region" description="Low complexity" evidence="1">
    <location>
        <begin position="286"/>
        <end position="310"/>
    </location>
</feature>